<dbReference type="Gene3D" id="1.10.10.10">
    <property type="entry name" value="Winged helix-like DNA-binding domain superfamily/Winged helix DNA-binding domain"/>
    <property type="match status" value="1"/>
</dbReference>
<dbReference type="InterPro" id="IPR014757">
    <property type="entry name" value="Tscrpt_reg_IclR_C"/>
</dbReference>
<proteinExistence type="predicted"/>
<feature type="domain" description="IclR-ED" evidence="5">
    <location>
        <begin position="71"/>
        <end position="254"/>
    </location>
</feature>
<reference evidence="6 7" key="1">
    <citation type="submission" date="2022-08" db="EMBL/GenBank/DDBJ databases">
        <title>Genome Sequence of the sulphate-reducing bacterium, Pseudodesulfovibrio sp. SYK.</title>
        <authorList>
            <person name="Kondo R."/>
            <person name="Kataoka T."/>
        </authorList>
    </citation>
    <scope>NUCLEOTIDE SEQUENCE [LARGE SCALE GENOMIC DNA]</scope>
    <source>
        <strain evidence="6 7">SYK</strain>
    </source>
</reference>
<protein>
    <submittedName>
        <fullName evidence="6">IclR family transcriptional regulator</fullName>
    </submittedName>
</protein>
<dbReference type="Pfam" id="PF09339">
    <property type="entry name" value="HTH_IclR"/>
    <property type="match status" value="1"/>
</dbReference>
<accession>A0ABM8B093</accession>
<dbReference type="SUPFAM" id="SSF55781">
    <property type="entry name" value="GAF domain-like"/>
    <property type="match status" value="1"/>
</dbReference>
<dbReference type="RefSeq" id="WP_281763045.1">
    <property type="nucleotide sequence ID" value="NZ_AP026709.1"/>
</dbReference>
<keyword evidence="3" id="KW-0804">Transcription</keyword>
<name>A0ABM8B093_9BACT</name>
<dbReference type="SUPFAM" id="SSF46785">
    <property type="entry name" value="Winged helix' DNA-binding domain"/>
    <property type="match status" value="1"/>
</dbReference>
<evidence type="ECO:0000256" key="1">
    <source>
        <dbReference type="ARBA" id="ARBA00023015"/>
    </source>
</evidence>
<organism evidence="6 7">
    <name type="scientific">Pseudodesulfovibrio nedwellii</name>
    <dbReference type="NCBI Taxonomy" id="2973072"/>
    <lineage>
        <taxon>Bacteria</taxon>
        <taxon>Pseudomonadati</taxon>
        <taxon>Thermodesulfobacteriota</taxon>
        <taxon>Desulfovibrionia</taxon>
        <taxon>Desulfovibrionales</taxon>
        <taxon>Desulfovibrionaceae</taxon>
    </lineage>
</organism>
<dbReference type="Pfam" id="PF01614">
    <property type="entry name" value="IclR_C"/>
    <property type="match status" value="1"/>
</dbReference>
<dbReference type="InterPro" id="IPR036388">
    <property type="entry name" value="WH-like_DNA-bd_sf"/>
</dbReference>
<evidence type="ECO:0000256" key="2">
    <source>
        <dbReference type="ARBA" id="ARBA00023125"/>
    </source>
</evidence>
<dbReference type="InterPro" id="IPR036390">
    <property type="entry name" value="WH_DNA-bd_sf"/>
</dbReference>
<dbReference type="InterPro" id="IPR050707">
    <property type="entry name" value="HTH_MetabolicPath_Reg"/>
</dbReference>
<gene>
    <name evidence="6" type="primary">kdgR_2</name>
    <name evidence="6" type="ORF">SYK_15460</name>
</gene>
<dbReference type="Proteomes" id="UP001317742">
    <property type="component" value="Chromosome"/>
</dbReference>
<dbReference type="InterPro" id="IPR005471">
    <property type="entry name" value="Tscrpt_reg_IclR_N"/>
</dbReference>
<dbReference type="PROSITE" id="PS51078">
    <property type="entry name" value="ICLR_ED"/>
    <property type="match status" value="1"/>
</dbReference>
<evidence type="ECO:0000259" key="5">
    <source>
        <dbReference type="PROSITE" id="PS51078"/>
    </source>
</evidence>
<dbReference type="PANTHER" id="PTHR30136:SF7">
    <property type="entry name" value="HTH-TYPE TRANSCRIPTIONAL REGULATOR KDGR-RELATED"/>
    <property type="match status" value="1"/>
</dbReference>
<keyword evidence="1" id="KW-0805">Transcription regulation</keyword>
<keyword evidence="2" id="KW-0238">DNA-binding</keyword>
<dbReference type="InterPro" id="IPR029016">
    <property type="entry name" value="GAF-like_dom_sf"/>
</dbReference>
<dbReference type="PROSITE" id="PS51077">
    <property type="entry name" value="HTH_ICLR"/>
    <property type="match status" value="1"/>
</dbReference>
<keyword evidence="7" id="KW-1185">Reference proteome</keyword>
<sequence>MAKDAYYTIGSVVKVFSVLEQMTKQHKWELADLSRAVGIPKTTVHRFLLTLQDLGYVSQGEEESAYALTFKLFKMGSLVTEHASIQEMARPYGRRLLEAVGETINLSVYSGTEMVVVDRLVTKQVLRQDSIVGRSFPIYQSASGKVCLAFLDPMKSGSLLENIRKESDGAIGPAEMAYFIKEIEAARENVIAYDNEEIYQGVCCVAVPVFDCNDEFVAAIGTSVPSVRFSPGVREMASRELFKAAEQLSIRLGASSYPPEKQA</sequence>
<evidence type="ECO:0000313" key="6">
    <source>
        <dbReference type="EMBL" id="BDQ37186.1"/>
    </source>
</evidence>
<evidence type="ECO:0000256" key="3">
    <source>
        <dbReference type="ARBA" id="ARBA00023163"/>
    </source>
</evidence>
<evidence type="ECO:0000259" key="4">
    <source>
        <dbReference type="PROSITE" id="PS51077"/>
    </source>
</evidence>
<feature type="domain" description="HTH iclR-type" evidence="4">
    <location>
        <begin position="9"/>
        <end position="70"/>
    </location>
</feature>
<evidence type="ECO:0000313" key="7">
    <source>
        <dbReference type="Proteomes" id="UP001317742"/>
    </source>
</evidence>
<dbReference type="Gene3D" id="3.30.450.40">
    <property type="match status" value="1"/>
</dbReference>
<dbReference type="EMBL" id="AP026709">
    <property type="protein sequence ID" value="BDQ37186.1"/>
    <property type="molecule type" value="Genomic_DNA"/>
</dbReference>
<dbReference type="PANTHER" id="PTHR30136">
    <property type="entry name" value="HELIX-TURN-HELIX TRANSCRIPTIONAL REGULATOR, ICLR FAMILY"/>
    <property type="match status" value="1"/>
</dbReference>
<dbReference type="SMART" id="SM00346">
    <property type="entry name" value="HTH_ICLR"/>
    <property type="match status" value="1"/>
</dbReference>